<dbReference type="GO" id="GO:0016811">
    <property type="term" value="F:hydrolase activity, acting on carbon-nitrogen (but not peptide) bonds, in linear amides"/>
    <property type="evidence" value="ECO:0007669"/>
    <property type="project" value="TreeGrafter"/>
</dbReference>
<dbReference type="InterPro" id="IPR023842">
    <property type="entry name" value="Bacillithiol_biosynth_BshB1"/>
</dbReference>
<dbReference type="NCBIfam" id="TIGR04001">
    <property type="entry name" value="thiol_BshB1"/>
    <property type="match status" value="1"/>
</dbReference>
<evidence type="ECO:0000313" key="2">
    <source>
        <dbReference type="Proteomes" id="UP000317716"/>
    </source>
</evidence>
<gene>
    <name evidence="1" type="primary">bshB1</name>
    <name evidence="1" type="ORF">E6K72_08400</name>
</gene>
<dbReference type="PANTHER" id="PTHR12993:SF30">
    <property type="entry name" value="N-ACETYL-ALPHA-D-GLUCOSAMINYL L-MALATE DEACETYLASE 1"/>
    <property type="match status" value="1"/>
</dbReference>
<protein>
    <submittedName>
        <fullName evidence="1">Bacillithiol biosynthesis deacetylase BshB1</fullName>
    </submittedName>
</protein>
<comment type="caution">
    <text evidence="1">The sequence shown here is derived from an EMBL/GenBank/DDBJ whole genome shotgun (WGS) entry which is preliminary data.</text>
</comment>
<name>A0A538SQ09_UNCEI</name>
<dbReference type="EMBL" id="VBOS01000298">
    <property type="protein sequence ID" value="TMQ53458.1"/>
    <property type="molecule type" value="Genomic_DNA"/>
</dbReference>
<dbReference type="SUPFAM" id="SSF102588">
    <property type="entry name" value="LmbE-like"/>
    <property type="match status" value="1"/>
</dbReference>
<organism evidence="1 2">
    <name type="scientific">Eiseniibacteriota bacterium</name>
    <dbReference type="NCBI Taxonomy" id="2212470"/>
    <lineage>
        <taxon>Bacteria</taxon>
        <taxon>Candidatus Eiseniibacteriota</taxon>
    </lineage>
</organism>
<dbReference type="Proteomes" id="UP000317716">
    <property type="component" value="Unassembled WGS sequence"/>
</dbReference>
<accession>A0A538SQ09</accession>
<dbReference type="Pfam" id="PF02585">
    <property type="entry name" value="PIG-L"/>
    <property type="match status" value="1"/>
</dbReference>
<evidence type="ECO:0000313" key="1">
    <source>
        <dbReference type="EMBL" id="TMQ53458.1"/>
    </source>
</evidence>
<dbReference type="GO" id="GO:0071793">
    <property type="term" value="P:bacillithiol biosynthetic process"/>
    <property type="evidence" value="ECO:0007669"/>
    <property type="project" value="InterPro"/>
</dbReference>
<dbReference type="InterPro" id="IPR003737">
    <property type="entry name" value="GlcNAc_PI_deacetylase-related"/>
</dbReference>
<proteinExistence type="predicted"/>
<dbReference type="PANTHER" id="PTHR12993">
    <property type="entry name" value="N-ACETYLGLUCOSAMINYL-PHOSPHATIDYLINOSITOL DE-N-ACETYLASE-RELATED"/>
    <property type="match status" value="1"/>
</dbReference>
<dbReference type="InterPro" id="IPR024078">
    <property type="entry name" value="LmbE-like_dom_sf"/>
</dbReference>
<reference evidence="1 2" key="1">
    <citation type="journal article" date="2019" name="Nat. Microbiol.">
        <title>Mediterranean grassland soil C-N compound turnover is dependent on rainfall and depth, and is mediated by genomically divergent microorganisms.</title>
        <authorList>
            <person name="Diamond S."/>
            <person name="Andeer P.F."/>
            <person name="Li Z."/>
            <person name="Crits-Christoph A."/>
            <person name="Burstein D."/>
            <person name="Anantharaman K."/>
            <person name="Lane K.R."/>
            <person name="Thomas B.C."/>
            <person name="Pan C."/>
            <person name="Northen T.R."/>
            <person name="Banfield J.F."/>
        </authorList>
    </citation>
    <scope>NUCLEOTIDE SEQUENCE [LARGE SCALE GENOMIC DNA]</scope>
    <source>
        <strain evidence="1">WS_2</strain>
    </source>
</reference>
<dbReference type="AlphaFoldDB" id="A0A538SQ09"/>
<sequence length="246" mass="26121">MTLDALFFGAHPDDVELTSGGLAALLASHGHAVGIADLTRGEAGSRGTPEVRAREAADAAKLLGVAERMNLGLPDLGIDRSDHVQLRVVAGAIRTHRPSLVVAPQHDDAHPDHVEAAHLVARACYVSGLARFDAPGEPHRPARVLFALYRTDRPPQLVVDVSPVWERRAAALAAHRSQLDPEALEPGGRVAPATYLTHPDFRGEVEARARSFGALIGARYGEGYRMRGPVAIHDARVLLGAVEGAA</sequence>
<dbReference type="Gene3D" id="3.40.50.10320">
    <property type="entry name" value="LmbE-like"/>
    <property type="match status" value="1"/>
</dbReference>
<dbReference type="GO" id="GO:0019213">
    <property type="term" value="F:deacetylase activity"/>
    <property type="evidence" value="ECO:0007669"/>
    <property type="project" value="InterPro"/>
</dbReference>